<evidence type="ECO:0000256" key="8">
    <source>
        <dbReference type="ARBA" id="ARBA00033055"/>
    </source>
</evidence>
<dbReference type="GO" id="GO:0009401">
    <property type="term" value="P:phosphoenolpyruvate-dependent sugar phosphotransferase system"/>
    <property type="evidence" value="ECO:0007669"/>
    <property type="project" value="UniProtKB-KW"/>
</dbReference>
<keyword evidence="7" id="KW-0598">Phosphotransferase system</keyword>
<evidence type="ECO:0000256" key="1">
    <source>
        <dbReference type="ARBA" id="ARBA00003681"/>
    </source>
</evidence>
<dbReference type="InterPro" id="IPR050399">
    <property type="entry name" value="HPr"/>
</dbReference>
<evidence type="ECO:0000256" key="5">
    <source>
        <dbReference type="ARBA" id="ARBA00022490"/>
    </source>
</evidence>
<evidence type="ECO:0000256" key="3">
    <source>
        <dbReference type="ARBA" id="ARBA00020422"/>
    </source>
</evidence>
<organism evidence="10 11">
    <name type="scientific">Treponema parvum</name>
    <dbReference type="NCBI Taxonomy" id="138851"/>
    <lineage>
        <taxon>Bacteria</taxon>
        <taxon>Pseudomonadati</taxon>
        <taxon>Spirochaetota</taxon>
        <taxon>Spirochaetia</taxon>
        <taxon>Spirochaetales</taxon>
        <taxon>Treponemataceae</taxon>
        <taxon>Treponema</taxon>
    </lineage>
</organism>
<evidence type="ECO:0000313" key="11">
    <source>
        <dbReference type="Proteomes" id="UP000671908"/>
    </source>
</evidence>
<dbReference type="PROSITE" id="PS51350">
    <property type="entry name" value="PTS_HPR_DOM"/>
    <property type="match status" value="1"/>
</dbReference>
<dbReference type="InterPro" id="IPR035895">
    <property type="entry name" value="HPr-like_sf"/>
</dbReference>
<reference evidence="10 11" key="1">
    <citation type="journal article" date="2021" name="Microbiol. Resour. Announc.">
        <title>Complete Genome Sequences of Three Human Oral Treponema parvum Isolates.</title>
        <authorList>
            <person name="Zeng H."/>
            <person name="Watt R.M."/>
        </authorList>
    </citation>
    <scope>NUCLEOTIDE SEQUENCE [LARGE SCALE GENOMIC DNA]</scope>
    <source>
        <strain evidence="10 11">ATCC 700770</strain>
    </source>
</reference>
<dbReference type="Pfam" id="PF00381">
    <property type="entry name" value="PTS-HPr"/>
    <property type="match status" value="1"/>
</dbReference>
<sequence>MISREITIQNPTGLHTRPANDFVTLANTFQSDISIRKNEKTANAKSIIKLLRIGISQNDTVVLEADGADEEKAVQALAEFIDRLEE</sequence>
<dbReference type="PANTHER" id="PTHR33705:SF1">
    <property type="entry name" value="PHOSPHOCARRIER PROTEIN HPR"/>
    <property type="match status" value="1"/>
</dbReference>
<dbReference type="PANTHER" id="PTHR33705">
    <property type="entry name" value="PHOSPHOCARRIER PROTEIN HPR"/>
    <property type="match status" value="1"/>
</dbReference>
<evidence type="ECO:0000313" key="10">
    <source>
        <dbReference type="EMBL" id="QTQ14042.1"/>
    </source>
</evidence>
<dbReference type="CDD" id="cd00367">
    <property type="entry name" value="PTS-HPr_like"/>
    <property type="match status" value="1"/>
</dbReference>
<comment type="function">
    <text evidence="1">General (non sugar-specific) component of the phosphoenolpyruvate-dependent sugar phosphotransferase system (sugar PTS). This major carbohydrate active-transport system catalyzes the phosphorylation of incoming sugar substrates concomitantly with their translocation across the cell membrane. The phosphoryl group from phosphoenolpyruvate (PEP) is transferred to the phosphoryl carrier protein HPr by enzyme I. Phospho-HPr then transfers it to the PTS EIIA domain.</text>
</comment>
<dbReference type="InterPro" id="IPR002114">
    <property type="entry name" value="PTS_HPr_Ser_P_site"/>
</dbReference>
<evidence type="ECO:0000256" key="2">
    <source>
        <dbReference type="ARBA" id="ARBA00004496"/>
    </source>
</evidence>
<dbReference type="GO" id="GO:0005737">
    <property type="term" value="C:cytoplasm"/>
    <property type="evidence" value="ECO:0007669"/>
    <property type="project" value="UniProtKB-SubCell"/>
</dbReference>
<evidence type="ECO:0000256" key="6">
    <source>
        <dbReference type="ARBA" id="ARBA00022597"/>
    </source>
</evidence>
<protein>
    <recommendedName>
        <fullName evidence="3">Phosphocarrier protein HPr</fullName>
    </recommendedName>
    <alternativeName>
        <fullName evidence="8">Histidine-containing protein</fullName>
    </alternativeName>
</protein>
<comment type="subcellular location">
    <subcellularLocation>
        <location evidence="2">Cytoplasm</location>
    </subcellularLocation>
</comment>
<keyword evidence="4" id="KW-0813">Transport</keyword>
<dbReference type="PROSITE" id="PS00369">
    <property type="entry name" value="PTS_HPR_HIS"/>
    <property type="match status" value="1"/>
</dbReference>
<dbReference type="SUPFAM" id="SSF55594">
    <property type="entry name" value="HPr-like"/>
    <property type="match status" value="1"/>
</dbReference>
<accession>A0A975F444</accession>
<dbReference type="Gene3D" id="3.30.1340.10">
    <property type="entry name" value="HPr-like"/>
    <property type="match status" value="1"/>
</dbReference>
<evidence type="ECO:0000256" key="4">
    <source>
        <dbReference type="ARBA" id="ARBA00022448"/>
    </source>
</evidence>
<dbReference type="EMBL" id="CP054142">
    <property type="protein sequence ID" value="QTQ14042.1"/>
    <property type="molecule type" value="Genomic_DNA"/>
</dbReference>
<dbReference type="AlphaFoldDB" id="A0A975F444"/>
<keyword evidence="6" id="KW-0762">Sugar transport</keyword>
<keyword evidence="5" id="KW-0963">Cytoplasm</keyword>
<dbReference type="PRINTS" id="PR00107">
    <property type="entry name" value="PHOSPHOCPHPR"/>
</dbReference>
<feature type="domain" description="HPr" evidence="9">
    <location>
        <begin position="1"/>
        <end position="86"/>
    </location>
</feature>
<dbReference type="NCBIfam" id="TIGR01003">
    <property type="entry name" value="PTS_HPr_family"/>
    <property type="match status" value="1"/>
</dbReference>
<keyword evidence="11" id="KW-1185">Reference proteome</keyword>
<dbReference type="RefSeq" id="WP_210118737.1">
    <property type="nucleotide sequence ID" value="NZ_CP054142.1"/>
</dbReference>
<name>A0A975F444_9SPIR</name>
<dbReference type="InterPro" id="IPR000032">
    <property type="entry name" value="HPr-like"/>
</dbReference>
<dbReference type="InterPro" id="IPR001020">
    <property type="entry name" value="PTS_HPr_His_P_site"/>
</dbReference>
<evidence type="ECO:0000259" key="9">
    <source>
        <dbReference type="PROSITE" id="PS51350"/>
    </source>
</evidence>
<proteinExistence type="predicted"/>
<dbReference type="Proteomes" id="UP000671908">
    <property type="component" value="Chromosome"/>
</dbReference>
<evidence type="ECO:0000256" key="7">
    <source>
        <dbReference type="ARBA" id="ARBA00022683"/>
    </source>
</evidence>
<dbReference type="KEGG" id="tpav:HRQ91_06000"/>
<gene>
    <name evidence="10" type="ORF">HRQ91_06000</name>
</gene>
<dbReference type="PROSITE" id="PS00589">
    <property type="entry name" value="PTS_HPR_SER"/>
    <property type="match status" value="1"/>
</dbReference>